<dbReference type="InterPro" id="IPR014824">
    <property type="entry name" value="Nfu/NifU_N"/>
</dbReference>
<proteinExistence type="inferred from homology"/>
<evidence type="ECO:0000256" key="7">
    <source>
        <dbReference type="ARBA" id="ARBA00023014"/>
    </source>
</evidence>
<dbReference type="Gene3D" id="3.30.300.130">
    <property type="entry name" value="Fe-S cluster assembly (FSCA)"/>
    <property type="match status" value="1"/>
</dbReference>
<keyword evidence="8" id="KW-0496">Mitochondrion</keyword>
<dbReference type="GO" id="GO:0051536">
    <property type="term" value="F:iron-sulfur cluster binding"/>
    <property type="evidence" value="ECO:0007669"/>
    <property type="project" value="UniProtKB-KW"/>
</dbReference>
<name>A0A267E6F0_9PLAT</name>
<dbReference type="Pfam" id="PF08712">
    <property type="entry name" value="Nfu_N"/>
    <property type="match status" value="1"/>
</dbReference>
<evidence type="ECO:0000256" key="2">
    <source>
        <dbReference type="ARBA" id="ARBA00006420"/>
    </source>
</evidence>
<dbReference type="FunFam" id="3.30.300.130:FF:000001">
    <property type="entry name" value="NFU1 iron-sulfur cluster scaffold"/>
    <property type="match status" value="1"/>
</dbReference>
<reference evidence="11 12" key="1">
    <citation type="submission" date="2017-06" db="EMBL/GenBank/DDBJ databases">
        <title>A platform for efficient transgenesis in Macrostomum lignano, a flatworm model organism for stem cell research.</title>
        <authorList>
            <person name="Berezikov E."/>
        </authorList>
    </citation>
    <scope>NUCLEOTIDE SEQUENCE [LARGE SCALE GENOMIC DNA]</scope>
    <source>
        <strain evidence="11">DV1</strain>
        <tissue evidence="11">Whole organism</tissue>
    </source>
</reference>
<evidence type="ECO:0000313" key="11">
    <source>
        <dbReference type="EMBL" id="PAA57163.1"/>
    </source>
</evidence>
<dbReference type="InterPro" id="IPR035433">
    <property type="entry name" value="NFU1-like"/>
</dbReference>
<feature type="region of interest" description="Disordered" evidence="9">
    <location>
        <begin position="129"/>
        <end position="151"/>
    </location>
</feature>
<gene>
    <name evidence="11" type="ORF">BOX15_Mlig009280g1</name>
</gene>
<evidence type="ECO:0000256" key="8">
    <source>
        <dbReference type="ARBA" id="ARBA00023128"/>
    </source>
</evidence>
<dbReference type="STRING" id="282301.A0A267E6F0"/>
<dbReference type="AlphaFoldDB" id="A0A267E6F0"/>
<dbReference type="OrthoDB" id="565552at2759"/>
<feature type="domain" description="Scaffold protein Nfu/NifU N-terminal" evidence="10">
    <location>
        <begin position="35"/>
        <end position="122"/>
    </location>
</feature>
<feature type="compositionally biased region" description="Low complexity" evidence="9">
    <location>
        <begin position="132"/>
        <end position="142"/>
    </location>
</feature>
<evidence type="ECO:0000256" key="4">
    <source>
        <dbReference type="ARBA" id="ARBA00022723"/>
    </source>
</evidence>
<dbReference type="InterPro" id="IPR034904">
    <property type="entry name" value="FSCA_dom_sf"/>
</dbReference>
<dbReference type="Proteomes" id="UP000215902">
    <property type="component" value="Unassembled WGS sequence"/>
</dbReference>
<dbReference type="InterPro" id="IPR036498">
    <property type="entry name" value="Nfu/NifU_N_sf"/>
</dbReference>
<keyword evidence="12" id="KW-1185">Reference proteome</keyword>
<keyword evidence="4" id="KW-0479">Metal-binding</keyword>
<evidence type="ECO:0000256" key="3">
    <source>
        <dbReference type="ARBA" id="ARBA00018782"/>
    </source>
</evidence>
<evidence type="ECO:0000256" key="6">
    <source>
        <dbReference type="ARBA" id="ARBA00023004"/>
    </source>
</evidence>
<dbReference type="Gene3D" id="3.30.1370.70">
    <property type="entry name" value="Scaffold protein Nfu/NifU, N-terminal domain"/>
    <property type="match status" value="1"/>
</dbReference>
<dbReference type="InterPro" id="IPR001075">
    <property type="entry name" value="NIF_FeS_clus_asmbl_NifU_C"/>
</dbReference>
<evidence type="ECO:0000313" key="12">
    <source>
        <dbReference type="Proteomes" id="UP000215902"/>
    </source>
</evidence>
<dbReference type="EMBL" id="NIVC01002523">
    <property type="protein sequence ID" value="PAA57163.1"/>
    <property type="molecule type" value="Genomic_DNA"/>
</dbReference>
<dbReference type="PIRSF" id="PIRSF036773">
    <property type="entry name" value="HIRIP5"/>
    <property type="match status" value="1"/>
</dbReference>
<dbReference type="PANTHER" id="PTHR11178:SF1">
    <property type="entry name" value="NFU1 IRON-SULFUR CLUSTER SCAFFOLD HOMOLOG, MITOCHONDRIAL"/>
    <property type="match status" value="1"/>
</dbReference>
<comment type="caution">
    <text evidence="11">The sequence shown here is derived from an EMBL/GenBank/DDBJ whole genome shotgun (WGS) entry which is preliminary data.</text>
</comment>
<protein>
    <recommendedName>
        <fullName evidence="3">NFU1 iron-sulfur cluster scaffold homolog, mitochondrial</fullName>
    </recommendedName>
</protein>
<dbReference type="GO" id="GO:0016226">
    <property type="term" value="P:iron-sulfur cluster assembly"/>
    <property type="evidence" value="ECO:0007669"/>
    <property type="project" value="InterPro"/>
</dbReference>
<comment type="subcellular location">
    <subcellularLocation>
        <location evidence="1">Mitochondrion</location>
    </subcellularLocation>
</comment>
<accession>A0A267E6F0</accession>
<keyword evidence="6" id="KW-0408">Iron</keyword>
<feature type="non-terminal residue" evidence="11">
    <location>
        <position position="1"/>
    </location>
</feature>
<evidence type="ECO:0000256" key="1">
    <source>
        <dbReference type="ARBA" id="ARBA00004173"/>
    </source>
</evidence>
<feature type="region of interest" description="Disordered" evidence="9">
    <location>
        <begin position="241"/>
        <end position="261"/>
    </location>
</feature>
<sequence length="261" mass="28276">LSNATMLSSRASQCLLRAQNCQPWLSALGRRLLFIQTEDTPNPNSVKLLPGKEVLPAGSTRDFPSRSAAQASPLARRLFRVQGVSGVFLGPEFVTVTKADSADWKVIKAEAFAAIMDFYASGQPVIAEESDSAGGNAAGAAGETEEPVSPEDADTVAMIKELLDTRIRPTVQEDGGDILFRGYKRGVVRLKLQGACTSCPSSTVTLKMGVQNMLQFYVPEVEAVESVDDEDDLERLGREEFERLESRLESPGGERPPDARQ</sequence>
<evidence type="ECO:0000256" key="5">
    <source>
        <dbReference type="ARBA" id="ARBA00022946"/>
    </source>
</evidence>
<keyword evidence="7" id="KW-0411">Iron-sulfur</keyword>
<comment type="similarity">
    <text evidence="2">Belongs to the NifU family.</text>
</comment>
<evidence type="ECO:0000259" key="10">
    <source>
        <dbReference type="SMART" id="SM00932"/>
    </source>
</evidence>
<organism evidence="11 12">
    <name type="scientific">Macrostomum lignano</name>
    <dbReference type="NCBI Taxonomy" id="282301"/>
    <lineage>
        <taxon>Eukaryota</taxon>
        <taxon>Metazoa</taxon>
        <taxon>Spiralia</taxon>
        <taxon>Lophotrochozoa</taxon>
        <taxon>Platyhelminthes</taxon>
        <taxon>Rhabditophora</taxon>
        <taxon>Macrostomorpha</taxon>
        <taxon>Macrostomida</taxon>
        <taxon>Macrostomidae</taxon>
        <taxon>Macrostomum</taxon>
    </lineage>
</organism>
<evidence type="ECO:0000256" key="9">
    <source>
        <dbReference type="SAM" id="MobiDB-lite"/>
    </source>
</evidence>
<dbReference type="FunFam" id="3.30.1370.70:FF:000002">
    <property type="entry name" value="NFU1 iron-sulfur cluster scaffold homolog, mitochondrial"/>
    <property type="match status" value="1"/>
</dbReference>
<dbReference type="SUPFAM" id="SSF110836">
    <property type="entry name" value="Hypothetical protein SAV1430"/>
    <property type="match status" value="1"/>
</dbReference>
<dbReference type="SUPFAM" id="SSF117916">
    <property type="entry name" value="Fe-S cluster assembly (FSCA) domain-like"/>
    <property type="match status" value="1"/>
</dbReference>
<keyword evidence="5" id="KW-0809">Transit peptide</keyword>
<dbReference type="Pfam" id="PF01106">
    <property type="entry name" value="NifU"/>
    <property type="match status" value="1"/>
</dbReference>
<dbReference type="GO" id="GO:0005506">
    <property type="term" value="F:iron ion binding"/>
    <property type="evidence" value="ECO:0007669"/>
    <property type="project" value="InterPro"/>
</dbReference>
<dbReference type="PANTHER" id="PTHR11178">
    <property type="entry name" value="IRON-SULFUR CLUSTER SCAFFOLD PROTEIN NFU-RELATED"/>
    <property type="match status" value="1"/>
</dbReference>
<dbReference type="SMART" id="SM00932">
    <property type="entry name" value="Nfu_N"/>
    <property type="match status" value="1"/>
</dbReference>
<dbReference type="GO" id="GO:0005739">
    <property type="term" value="C:mitochondrion"/>
    <property type="evidence" value="ECO:0007669"/>
    <property type="project" value="UniProtKB-SubCell"/>
</dbReference>